<name>A0A1G7KYB3_9EURY</name>
<dbReference type="InterPro" id="IPR047792">
    <property type="entry name" value="Hvo_1808-like"/>
</dbReference>
<proteinExistence type="predicted"/>
<dbReference type="NCBIfam" id="NF038145">
    <property type="entry name" value="Hvo_1808_fam"/>
    <property type="match status" value="1"/>
</dbReference>
<keyword evidence="2" id="KW-1185">Reference proteome</keyword>
<evidence type="ECO:0000313" key="1">
    <source>
        <dbReference type="EMBL" id="SDF42101.1"/>
    </source>
</evidence>
<evidence type="ECO:0008006" key="3">
    <source>
        <dbReference type="Google" id="ProtNLM"/>
    </source>
</evidence>
<dbReference type="EMBL" id="FNBK01000006">
    <property type="protein sequence ID" value="SDF42101.1"/>
    <property type="molecule type" value="Genomic_DNA"/>
</dbReference>
<protein>
    <recommendedName>
        <fullName evidence="3">DUF4157 domain-containing protein</fullName>
    </recommendedName>
</protein>
<dbReference type="OrthoDB" id="85977at2157"/>
<accession>A0A1G7KYB3</accession>
<sequence>MRRTVAAALALLALVALAGCNAPVDGEGRPDPVFDRIGWEAGHWYDDPIRVSTGDGLNERERAAVVARAMARIEHLRGKEFREPVPVDVISREAYSERYGGGGGRDRFDDQVYEALLLVGENSSTADDRGQALDASVQGFYSSRSGEIVLVSDSATPTVDRSTLVHELVHALQHQQLSLGVATETQDARRAQLSVIEGEANNLQTMYADRCGRAWDCIDRPARQGGGGGGNSDLNVGLFLTIYAPYATGPGFVEAIRDRGGWAAVDALYEQFPTSTEQVIHPEAYPDAEPVSVTVADRSTDEWNRYDRDPPGDRAGEAAIYAMLWANGAVDVQGRAVYDYESRYSAGWAGDRIVPYRNGGRGGYVWASRWDTTADAREFVRAYRAILGSRASQRSAQNVYVLPDSDPFDDAFRVTRDGRRVRIVNGPTVGALSAIGGDE</sequence>
<dbReference type="RefSeq" id="WP_092690985.1">
    <property type="nucleotide sequence ID" value="NZ_FNBK01000006.1"/>
</dbReference>
<gene>
    <name evidence="1" type="ORF">SAMN05216218_10680</name>
</gene>
<evidence type="ECO:0000313" key="2">
    <source>
        <dbReference type="Proteomes" id="UP000199076"/>
    </source>
</evidence>
<dbReference type="Gene3D" id="1.10.10.2910">
    <property type="match status" value="1"/>
</dbReference>
<dbReference type="Proteomes" id="UP000199076">
    <property type="component" value="Unassembled WGS sequence"/>
</dbReference>
<dbReference type="STRING" id="660518.SAMN05216218_10680"/>
<reference evidence="2" key="1">
    <citation type="submission" date="2016-10" db="EMBL/GenBank/DDBJ databases">
        <authorList>
            <person name="Varghese N."/>
            <person name="Submissions S."/>
        </authorList>
    </citation>
    <scope>NUCLEOTIDE SEQUENCE [LARGE SCALE GENOMIC DNA]</scope>
    <source>
        <strain evidence="2">IBRC-M 10760</strain>
    </source>
</reference>
<organism evidence="1 2">
    <name type="scientific">Halorientalis regularis</name>
    <dbReference type="NCBI Taxonomy" id="660518"/>
    <lineage>
        <taxon>Archaea</taxon>
        <taxon>Methanobacteriati</taxon>
        <taxon>Methanobacteriota</taxon>
        <taxon>Stenosarchaea group</taxon>
        <taxon>Halobacteria</taxon>
        <taxon>Halobacteriales</taxon>
        <taxon>Haloarculaceae</taxon>
        <taxon>Halorientalis</taxon>
    </lineage>
</organism>
<dbReference type="AlphaFoldDB" id="A0A1G7KYB3"/>
<dbReference type="PROSITE" id="PS51257">
    <property type="entry name" value="PROKAR_LIPOPROTEIN"/>
    <property type="match status" value="1"/>
</dbReference>